<feature type="region of interest" description="Disordered" evidence="1">
    <location>
        <begin position="87"/>
        <end position="142"/>
    </location>
</feature>
<gene>
    <name evidence="2" type="ORF">MPIPNATIZW_LOCUS1198</name>
</gene>
<evidence type="ECO:0000256" key="1">
    <source>
        <dbReference type="SAM" id="MobiDB-lite"/>
    </source>
</evidence>
<reference evidence="2" key="1">
    <citation type="submission" date="2023-12" db="EMBL/GenBank/DDBJ databases">
        <authorList>
            <person name="Brown T."/>
        </authorList>
    </citation>
    <scope>NUCLEOTIDE SEQUENCE</scope>
</reference>
<feature type="region of interest" description="Disordered" evidence="1">
    <location>
        <begin position="34"/>
        <end position="73"/>
    </location>
</feature>
<proteinExistence type="predicted"/>
<dbReference type="Proteomes" id="UP001314169">
    <property type="component" value="Chromosome 1"/>
</dbReference>
<name>A0ABN9Z9K6_PIPNA</name>
<accession>A0ABN9Z9K6</accession>
<feature type="compositionally biased region" description="Basic and acidic residues" evidence="1">
    <location>
        <begin position="49"/>
        <end position="58"/>
    </location>
</feature>
<feature type="compositionally biased region" description="Polar residues" evidence="1">
    <location>
        <begin position="96"/>
        <end position="105"/>
    </location>
</feature>
<protein>
    <submittedName>
        <fullName evidence="2">Uncharacterized protein</fullName>
    </submittedName>
</protein>
<dbReference type="EMBL" id="OY882858">
    <property type="protein sequence ID" value="CAK6432892.1"/>
    <property type="molecule type" value="Genomic_DNA"/>
</dbReference>
<sequence>MAMARLSTCVTNLSSDSSGRDRFACFLFTSWSTRGAPDTSGMNHSMLKTVKDKKENHPEAPLAEDADTTPDTVGDEWCVTAVSALRLSSSERESSPYKSQDTSLALNRPHFPESVGEDELKGLRRSSCLNNEGRRKPPRRTF</sequence>
<organism evidence="2 3">
    <name type="scientific">Pipistrellus nathusii</name>
    <name type="common">Nathusius' pipistrelle</name>
    <dbReference type="NCBI Taxonomy" id="59473"/>
    <lineage>
        <taxon>Eukaryota</taxon>
        <taxon>Metazoa</taxon>
        <taxon>Chordata</taxon>
        <taxon>Craniata</taxon>
        <taxon>Vertebrata</taxon>
        <taxon>Euteleostomi</taxon>
        <taxon>Mammalia</taxon>
        <taxon>Eutheria</taxon>
        <taxon>Laurasiatheria</taxon>
        <taxon>Chiroptera</taxon>
        <taxon>Yangochiroptera</taxon>
        <taxon>Vespertilionidae</taxon>
        <taxon>Pipistrellus</taxon>
    </lineage>
</organism>
<evidence type="ECO:0000313" key="3">
    <source>
        <dbReference type="Proteomes" id="UP001314169"/>
    </source>
</evidence>
<evidence type="ECO:0000313" key="2">
    <source>
        <dbReference type="EMBL" id="CAK6432892.1"/>
    </source>
</evidence>
<keyword evidence="3" id="KW-1185">Reference proteome</keyword>